<evidence type="ECO:0000313" key="6">
    <source>
        <dbReference type="Proteomes" id="UP000298805"/>
    </source>
</evidence>
<organism evidence="4 5">
    <name type="scientific">Caminibacter pacificus</name>
    <dbReference type="NCBI Taxonomy" id="1424653"/>
    <lineage>
        <taxon>Bacteria</taxon>
        <taxon>Pseudomonadati</taxon>
        <taxon>Campylobacterota</taxon>
        <taxon>Epsilonproteobacteria</taxon>
        <taxon>Nautiliales</taxon>
        <taxon>Nautiliaceae</taxon>
        <taxon>Caminibacter</taxon>
    </lineage>
</organism>
<evidence type="ECO:0000259" key="2">
    <source>
        <dbReference type="Pfam" id="PF13519"/>
    </source>
</evidence>
<dbReference type="Proteomes" id="UP000272781">
    <property type="component" value="Unassembled WGS sequence"/>
</dbReference>
<reference evidence="6" key="1">
    <citation type="submission" date="2018-03" db="EMBL/GenBank/DDBJ databases">
        <title>A comparative analysis of the Nautiliaceae.</title>
        <authorList>
            <person name="Grosche A."/>
            <person name="Smedile F."/>
            <person name="Vetriani C."/>
        </authorList>
    </citation>
    <scope>NUCLEOTIDE SEQUENCE [LARGE SCALE GENOMIC DNA]</scope>
    <source>
        <strain evidence="6">TB6</strain>
    </source>
</reference>
<proteinExistence type="predicted"/>
<keyword evidence="1" id="KW-0812">Transmembrane</keyword>
<keyword evidence="6" id="KW-1185">Reference proteome</keyword>
<dbReference type="InterPro" id="IPR011990">
    <property type="entry name" value="TPR-like_helical_dom_sf"/>
</dbReference>
<dbReference type="SUPFAM" id="SSF53300">
    <property type="entry name" value="vWA-like"/>
    <property type="match status" value="1"/>
</dbReference>
<protein>
    <submittedName>
        <fullName evidence="3">VWA domain-containing protein</fullName>
    </submittedName>
    <submittedName>
        <fullName evidence="4">von Willebrand factor type A domain-containing protein</fullName>
    </submittedName>
</protein>
<evidence type="ECO:0000313" key="3">
    <source>
        <dbReference type="EMBL" id="QCI28455.1"/>
    </source>
</evidence>
<dbReference type="Pfam" id="PF13519">
    <property type="entry name" value="VWA_2"/>
    <property type="match status" value="1"/>
</dbReference>
<dbReference type="AlphaFoldDB" id="A0AAJ4UYC8"/>
<dbReference type="Proteomes" id="UP000298805">
    <property type="component" value="Chromosome"/>
</dbReference>
<reference evidence="3" key="3">
    <citation type="submission" date="2019-06" db="EMBL/GenBank/DDBJ databases">
        <title>A comparative analysis of the Nautiliaceae.</title>
        <authorList>
            <person name="Grosche A."/>
            <person name="Smedile F."/>
            <person name="Vetriani C."/>
        </authorList>
    </citation>
    <scope>NUCLEOTIDE SEQUENCE</scope>
    <source>
        <strain evidence="3">TB6</strain>
    </source>
</reference>
<dbReference type="Gene3D" id="3.40.50.410">
    <property type="entry name" value="von Willebrand factor, type A domain"/>
    <property type="match status" value="1"/>
</dbReference>
<gene>
    <name evidence="3" type="ORF">C6V80_05625</name>
    <name evidence="4" type="ORF">EDC58_0301</name>
</gene>
<dbReference type="InterPro" id="IPR002035">
    <property type="entry name" value="VWF_A"/>
</dbReference>
<evidence type="ECO:0000256" key="1">
    <source>
        <dbReference type="SAM" id="Phobius"/>
    </source>
</evidence>
<dbReference type="RefSeq" id="WP_123351731.1">
    <property type="nucleotide sequence ID" value="NZ_CP027432.2"/>
</dbReference>
<dbReference type="SUPFAM" id="SSF48452">
    <property type="entry name" value="TPR-like"/>
    <property type="match status" value="1"/>
</dbReference>
<dbReference type="InterPro" id="IPR036465">
    <property type="entry name" value="vWFA_dom_sf"/>
</dbReference>
<feature type="domain" description="VWFA" evidence="2">
    <location>
        <begin position="55"/>
        <end position="153"/>
    </location>
</feature>
<evidence type="ECO:0000313" key="4">
    <source>
        <dbReference type="EMBL" id="ROR40820.1"/>
    </source>
</evidence>
<keyword evidence="1" id="KW-0472">Membrane</keyword>
<keyword evidence="1" id="KW-1133">Transmembrane helix</keyword>
<dbReference type="EMBL" id="RJVK01000001">
    <property type="protein sequence ID" value="ROR40820.1"/>
    <property type="molecule type" value="Genomic_DNA"/>
</dbReference>
<dbReference type="EMBL" id="CP027432">
    <property type="protein sequence ID" value="QCI28455.1"/>
    <property type="molecule type" value="Genomic_DNA"/>
</dbReference>
<name>A0AAJ4UYC8_9BACT</name>
<evidence type="ECO:0000313" key="5">
    <source>
        <dbReference type="Proteomes" id="UP000272781"/>
    </source>
</evidence>
<sequence length="400" mass="46429">MKILYPYVLILLPILWAFVNKKNFFYILSASFIVIALSGVAKVSQKEIKTDKDIYFIFDTTYSMACKDLKPDRLEYAKKEFFSLIKKLKKPVGVFSFDKEVKFISFPTTDYEFLKQKIEKLKPVKASTDIKMAINRVKTVSNGDKIIVLISDGGEKKVQGDFVFWGFATEKGAKVPGFDAISKLNIIGKKYFAYNEGDKLLKYLKKQSYTTKKITTYKRIDYIFVVLAFISFLLGGVYNRFVLVFLIFLIPRHLYAGDFLGCLYEKIGLQSAALSEFKKSGSDFAKIKLATFYMKNGELKKAYNLLKDVKGYEKIKNYDMALILTKMKKYKKAYELVRKLKEKYSDERIDRLYDFVSLYKNEDNLKTIIIPTKKTKSSSEEKTKSKNDFKNLSIKKEPLW</sequence>
<reference evidence="4 5" key="2">
    <citation type="submission" date="2018-11" db="EMBL/GenBank/DDBJ databases">
        <title>Genomic Encyclopedia of Type Strains, Phase IV (KMG-IV): sequencing the most valuable type-strain genomes for metagenomic binning, comparative biology and taxonomic classification.</title>
        <authorList>
            <person name="Goeker M."/>
        </authorList>
    </citation>
    <scope>NUCLEOTIDE SEQUENCE [LARGE SCALE GENOMIC DNA]</scope>
    <source>
        <strain evidence="4 5">DSM 27783</strain>
    </source>
</reference>
<feature type="transmembrane region" description="Helical" evidence="1">
    <location>
        <begin position="222"/>
        <end position="250"/>
    </location>
</feature>
<feature type="transmembrane region" description="Helical" evidence="1">
    <location>
        <begin position="24"/>
        <end position="43"/>
    </location>
</feature>
<accession>A0AAJ4UYC8</accession>